<feature type="compositionally biased region" description="Low complexity" evidence="1">
    <location>
        <begin position="269"/>
        <end position="285"/>
    </location>
</feature>
<dbReference type="RefSeq" id="XP_007408603.1">
    <property type="nucleotide sequence ID" value="XM_007408541.1"/>
</dbReference>
<dbReference type="eggNOG" id="ENOG502S534">
    <property type="taxonomic scope" value="Eukaryota"/>
</dbReference>
<dbReference type="Proteomes" id="UP000001072">
    <property type="component" value="Unassembled WGS sequence"/>
</dbReference>
<dbReference type="PANTHER" id="PTHR35393">
    <property type="entry name" value="CHROMOSOME 1, WHOLE GENOME SHOTGUN SEQUENCE"/>
    <property type="match status" value="1"/>
</dbReference>
<feature type="region of interest" description="Disordered" evidence="1">
    <location>
        <begin position="263"/>
        <end position="345"/>
    </location>
</feature>
<feature type="region of interest" description="Disordered" evidence="1">
    <location>
        <begin position="531"/>
        <end position="564"/>
    </location>
</feature>
<accession>F4RGY2</accession>
<reference evidence="4" key="1">
    <citation type="journal article" date="2011" name="Proc. Natl. Acad. Sci. U.S.A.">
        <title>Obligate biotrophy features unraveled by the genomic analysis of rust fungi.</title>
        <authorList>
            <person name="Duplessis S."/>
            <person name="Cuomo C.A."/>
            <person name="Lin Y.-C."/>
            <person name="Aerts A."/>
            <person name="Tisserant E."/>
            <person name="Veneault-Fourrey C."/>
            <person name="Joly D.L."/>
            <person name="Hacquard S."/>
            <person name="Amselem J."/>
            <person name="Cantarel B.L."/>
            <person name="Chiu R."/>
            <person name="Coutinho P.M."/>
            <person name="Feau N."/>
            <person name="Field M."/>
            <person name="Frey P."/>
            <person name="Gelhaye E."/>
            <person name="Goldberg J."/>
            <person name="Grabherr M.G."/>
            <person name="Kodira C.D."/>
            <person name="Kohler A."/>
            <person name="Kuees U."/>
            <person name="Lindquist E.A."/>
            <person name="Lucas S.M."/>
            <person name="Mago R."/>
            <person name="Mauceli E."/>
            <person name="Morin E."/>
            <person name="Murat C."/>
            <person name="Pangilinan J.L."/>
            <person name="Park R."/>
            <person name="Pearson M."/>
            <person name="Quesneville H."/>
            <person name="Rouhier N."/>
            <person name="Sakthikumar S."/>
            <person name="Salamov A.A."/>
            <person name="Schmutz J."/>
            <person name="Selles B."/>
            <person name="Shapiro H."/>
            <person name="Tanguay P."/>
            <person name="Tuskan G.A."/>
            <person name="Henrissat B."/>
            <person name="Van de Peer Y."/>
            <person name="Rouze P."/>
            <person name="Ellis J.G."/>
            <person name="Dodds P.N."/>
            <person name="Schein J.E."/>
            <person name="Zhong S."/>
            <person name="Hamelin R.C."/>
            <person name="Grigoriev I.V."/>
            <person name="Szabo L.J."/>
            <person name="Martin F."/>
        </authorList>
    </citation>
    <scope>NUCLEOTIDE SEQUENCE [LARGE SCALE GENOMIC DNA]</scope>
    <source>
        <strain evidence="4">98AG31 / pathotype 3-4-7</strain>
    </source>
</reference>
<feature type="compositionally biased region" description="Basic residues" evidence="1">
    <location>
        <begin position="334"/>
        <end position="345"/>
    </location>
</feature>
<dbReference type="EMBL" id="GL883101">
    <property type="protein sequence ID" value="EGG08405.1"/>
    <property type="molecule type" value="Genomic_DNA"/>
</dbReference>
<dbReference type="OrthoDB" id="2344312at2759"/>
<organism evidence="4">
    <name type="scientific">Melampsora larici-populina (strain 98AG31 / pathotype 3-4-7)</name>
    <name type="common">Poplar leaf rust fungus</name>
    <dbReference type="NCBI Taxonomy" id="747676"/>
    <lineage>
        <taxon>Eukaryota</taxon>
        <taxon>Fungi</taxon>
        <taxon>Dikarya</taxon>
        <taxon>Basidiomycota</taxon>
        <taxon>Pucciniomycotina</taxon>
        <taxon>Pucciniomycetes</taxon>
        <taxon>Pucciniales</taxon>
        <taxon>Melampsoraceae</taxon>
        <taxon>Melampsora</taxon>
    </lineage>
</organism>
<evidence type="ECO:0000313" key="4">
    <source>
        <dbReference type="Proteomes" id="UP000001072"/>
    </source>
</evidence>
<dbReference type="AlphaFoldDB" id="F4RGY2"/>
<protein>
    <recommendedName>
        <fullName evidence="2">SigF-like NTF2-like domain-containing protein</fullName>
    </recommendedName>
</protein>
<dbReference type="Pfam" id="PF24840">
    <property type="entry name" value="NTF2_SigF"/>
    <property type="match status" value="1"/>
</dbReference>
<dbReference type="PANTHER" id="PTHR35393:SF1">
    <property type="entry name" value="SNOAL-LIKE DOMAIN-CONTAINING PROTEIN"/>
    <property type="match status" value="1"/>
</dbReference>
<sequence length="860" mass="97844">MNNPVKELTEVVRSITEPYEASEIIKNVDKYFTEDAYILHPIINQALRFRGKENLKGIYKFFRVMTINNKIEFDAVMFNQDHTKATLELTEELEIRLLPRGIWPRRIKFLIRVDLEKSPTDSKYRIKRQNDNFVSDIASSGVLPLPITKSKQQQQPPTLRPKTRSQTKQEQQPPIKENPANEHPKENHQELIKPSEIKPNQSTTTSLLEHHHFELYDTQDIQSYFKSLPSNQVLSLLDLLNLIASSQSSQSTVQSNVKLSIQLNSSNQPNPTNSLQSTTSLQSSNHTDHPTIKGKGKRTIEEDDLLLSDQDLINPSSPSNSNSNLKLNQNHTTPTKKLKTHKSKRDPKFDLIQLSNSTYYQTLSNPIKPELIHGLSIEIWTKVFKFINPSFFLSQIPINSNEETHQSNLIKTEVLNHLIESQLQSHQLKLISKRFLSITRTISWSCLILNNLTKIQSITRSLESNSSLSQLIKSCYLILPTHLHSFKSQSQARSNGKPNRQSMVLLNQNGVTVKEESIVRSRSSTLLTSLVTHHPSPMKPNPLYPNQRRLEPPKTPITKNPDLEPSEDPSLYILEIPSLLFSLSTNLQDFYIHAPEVICTKVLKSLSNLSHHLSSLRSLTIIGGGDHLGLFGLLNGLSLLPNPSVLKKLIISGPLLTISSSTNTTNTFLKPNQEIDLKRSSSYSIPKLNHLLSIHELWIGNGIPLTIHEICLILKKLVPNTLNRLKFNLSLPLDSKLQSRVGNHHHRSDQLEPFNHLLQNFSNSLEHLCIEEDWFNPTCLTNEKENSLGSEEGRKEMNLDEGLMSLNRLKSLDLSHYKSDLITTTYLDRLPSTLEEIKLWNPKIDLIDCLGNHWVFFCGG</sequence>
<dbReference type="InterPro" id="IPR057514">
    <property type="entry name" value="NTF2_SigF"/>
</dbReference>
<feature type="region of interest" description="Disordered" evidence="1">
    <location>
        <begin position="145"/>
        <end position="204"/>
    </location>
</feature>
<feature type="compositionally biased region" description="Basic and acidic residues" evidence="1">
    <location>
        <begin position="179"/>
        <end position="196"/>
    </location>
</feature>
<name>F4RGY2_MELLP</name>
<keyword evidence="4" id="KW-1185">Reference proteome</keyword>
<dbReference type="HOGENOM" id="CLU_332619_0_0_1"/>
<proteinExistence type="predicted"/>
<dbReference type="InParanoid" id="F4RGY2"/>
<dbReference type="GeneID" id="18922478"/>
<dbReference type="STRING" id="747676.F4RGY2"/>
<evidence type="ECO:0000259" key="2">
    <source>
        <dbReference type="Pfam" id="PF24840"/>
    </source>
</evidence>
<dbReference type="KEGG" id="mlr:MELLADRAFT_105052"/>
<gene>
    <name evidence="3" type="ORF">MELLADRAFT_105052</name>
</gene>
<dbReference type="VEuPathDB" id="FungiDB:MELLADRAFT_105052"/>
<feature type="domain" description="SigF-like NTF2-like" evidence="2">
    <location>
        <begin position="1"/>
        <end position="145"/>
    </location>
</feature>
<evidence type="ECO:0000313" key="3">
    <source>
        <dbReference type="EMBL" id="EGG08405.1"/>
    </source>
</evidence>
<feature type="compositionally biased region" description="Low complexity" evidence="1">
    <location>
        <begin position="307"/>
        <end position="324"/>
    </location>
</feature>
<evidence type="ECO:0000256" key="1">
    <source>
        <dbReference type="SAM" id="MobiDB-lite"/>
    </source>
</evidence>